<reference evidence="9 10" key="1">
    <citation type="journal article" date="2019" name="Genome Biol. Evol.">
        <title>The Rhododendron genome and chromosomal organization provide insight into shared whole-genome duplications across the heath family (Ericaceae).</title>
        <authorList>
            <person name="Soza V.L."/>
            <person name="Lindsley D."/>
            <person name="Waalkes A."/>
            <person name="Ramage E."/>
            <person name="Patwardhan R.P."/>
            <person name="Burton J.N."/>
            <person name="Adey A."/>
            <person name="Kumar A."/>
            <person name="Qiu R."/>
            <person name="Shendure J."/>
            <person name="Hall B."/>
        </authorList>
    </citation>
    <scope>NUCLEOTIDE SEQUENCE [LARGE SCALE GENOMIC DNA]</scope>
    <source>
        <strain evidence="9">RSF 1966-606</strain>
    </source>
</reference>
<keyword evidence="8" id="KW-0066">ATP synthesis</keyword>
<comment type="subcellular location">
    <subcellularLocation>
        <location evidence="1">Membrane</location>
    </subcellularLocation>
</comment>
<dbReference type="OrthoDB" id="1262810at2759"/>
<name>A0A6A4LUT8_9ERIC</name>
<evidence type="ECO:0000256" key="8">
    <source>
        <dbReference type="ARBA" id="ARBA00023310"/>
    </source>
</evidence>
<evidence type="ECO:0000256" key="6">
    <source>
        <dbReference type="ARBA" id="ARBA00023065"/>
    </source>
</evidence>
<evidence type="ECO:0000313" key="10">
    <source>
        <dbReference type="Proteomes" id="UP000428333"/>
    </source>
</evidence>
<dbReference type="GO" id="GO:0046933">
    <property type="term" value="F:proton-transporting ATP synthase activity, rotational mechanism"/>
    <property type="evidence" value="ECO:0007669"/>
    <property type="project" value="InterPro"/>
</dbReference>
<gene>
    <name evidence="9" type="ORF">C3L33_05107</name>
</gene>
<dbReference type="PANTHER" id="PTHR11910">
    <property type="entry name" value="ATP SYNTHASE DELTA CHAIN"/>
    <property type="match status" value="1"/>
</dbReference>
<dbReference type="GO" id="GO:0016020">
    <property type="term" value="C:membrane"/>
    <property type="evidence" value="ECO:0007669"/>
    <property type="project" value="UniProtKB-SubCell"/>
</dbReference>
<organism evidence="9 10">
    <name type="scientific">Rhododendron williamsianum</name>
    <dbReference type="NCBI Taxonomy" id="262921"/>
    <lineage>
        <taxon>Eukaryota</taxon>
        <taxon>Viridiplantae</taxon>
        <taxon>Streptophyta</taxon>
        <taxon>Embryophyta</taxon>
        <taxon>Tracheophyta</taxon>
        <taxon>Spermatophyta</taxon>
        <taxon>Magnoliopsida</taxon>
        <taxon>eudicotyledons</taxon>
        <taxon>Gunneridae</taxon>
        <taxon>Pentapetalae</taxon>
        <taxon>asterids</taxon>
        <taxon>Ericales</taxon>
        <taxon>Ericaceae</taxon>
        <taxon>Ericoideae</taxon>
        <taxon>Rhodoreae</taxon>
        <taxon>Rhododendron</taxon>
    </lineage>
</organism>
<keyword evidence="4" id="KW-0813">Transport</keyword>
<comment type="subunit">
    <text evidence="3">F-type ATPases have 2 components, CF(1) - the catalytic core - and CF(0) - the membrane proton channel. CF(1) has five subunits: alpha(3), beta(3), gamma(1), delta(1), epsilon(1). CF(0) has three main subunits: a, b and c.</text>
</comment>
<evidence type="ECO:0000256" key="4">
    <source>
        <dbReference type="ARBA" id="ARBA00022448"/>
    </source>
</evidence>
<evidence type="ECO:0000256" key="7">
    <source>
        <dbReference type="ARBA" id="ARBA00023136"/>
    </source>
</evidence>
<evidence type="ECO:0000256" key="5">
    <source>
        <dbReference type="ARBA" id="ARBA00022781"/>
    </source>
</evidence>
<evidence type="ECO:0000256" key="1">
    <source>
        <dbReference type="ARBA" id="ARBA00004370"/>
    </source>
</evidence>
<dbReference type="AlphaFoldDB" id="A0A6A4LUT8"/>
<feature type="non-terminal residue" evidence="9">
    <location>
        <position position="1"/>
    </location>
</feature>
<evidence type="ECO:0000313" key="9">
    <source>
        <dbReference type="EMBL" id="KAE9462993.1"/>
    </source>
</evidence>
<dbReference type="Gene3D" id="1.10.520.20">
    <property type="entry name" value="N-terminal domain of the delta subunit of the F1F0-ATP synthase"/>
    <property type="match status" value="1"/>
</dbReference>
<accession>A0A6A4LUT8</accession>
<proteinExistence type="inferred from homology"/>
<keyword evidence="6" id="KW-0406">Ion transport</keyword>
<dbReference type="Proteomes" id="UP000428333">
    <property type="component" value="Linkage Group LG03"/>
</dbReference>
<evidence type="ECO:0000256" key="3">
    <source>
        <dbReference type="ARBA" id="ARBA00011648"/>
    </source>
</evidence>
<dbReference type="EMBL" id="QEFC01000633">
    <property type="protein sequence ID" value="KAE9462993.1"/>
    <property type="molecule type" value="Genomic_DNA"/>
</dbReference>
<dbReference type="InterPro" id="IPR026015">
    <property type="entry name" value="ATP_synth_OSCP/delta_N_sf"/>
</dbReference>
<protein>
    <recommendedName>
        <fullName evidence="11">ATP synthase subunit O, mitochondrial</fullName>
    </recommendedName>
</protein>
<comment type="similarity">
    <text evidence="2">Belongs to the ATPase delta chain family.</text>
</comment>
<keyword evidence="7" id="KW-0472">Membrane</keyword>
<dbReference type="InterPro" id="IPR000711">
    <property type="entry name" value="ATPase_OSCP/dsu"/>
</dbReference>
<dbReference type="Pfam" id="PF00213">
    <property type="entry name" value="OSCP"/>
    <property type="match status" value="1"/>
</dbReference>
<keyword evidence="10" id="KW-1185">Reference proteome</keyword>
<comment type="caution">
    <text evidence="9">The sequence shown here is derived from an EMBL/GenBank/DDBJ whole genome shotgun (WGS) entry which is preliminary data.</text>
</comment>
<keyword evidence="5" id="KW-0375">Hydrogen ion transport</keyword>
<evidence type="ECO:0008006" key="11">
    <source>
        <dbReference type="Google" id="ProtNLM"/>
    </source>
</evidence>
<evidence type="ECO:0000256" key="2">
    <source>
        <dbReference type="ARBA" id="ARBA00007046"/>
    </source>
</evidence>
<dbReference type="SUPFAM" id="SSF47928">
    <property type="entry name" value="N-terminal domain of the delta subunit of the F1F0-ATP synthase"/>
    <property type="match status" value="1"/>
</dbReference>
<sequence length="150" mass="16615">MAMAGHLRSTLPLFSRIVRSNSFSTIQRSTVQRFLLCPSFADPQFLKSYASASPPKEQKVKVPLTMYGVFGNYATALYIAAAKANALEKVESELLDVVEASNKSTTFSMFMKDLSVPADTRIKAITEICDEAKFPDLTRNFFGMAKLNIT</sequence>